<protein>
    <submittedName>
        <fullName evidence="1">Uncharacterized protein</fullName>
    </submittedName>
</protein>
<name>A0A5C6LNN2_9BACT</name>
<evidence type="ECO:0000313" key="1">
    <source>
        <dbReference type="EMBL" id="TWV96310.1"/>
    </source>
</evidence>
<evidence type="ECO:0000313" key="2">
    <source>
        <dbReference type="Proteomes" id="UP000318815"/>
    </source>
</evidence>
<proteinExistence type="predicted"/>
<gene>
    <name evidence="1" type="ORF">FEF09_23375</name>
</gene>
<dbReference type="OrthoDB" id="9816593at2"/>
<organism evidence="1 2">
    <name type="scientific">Chitinophaga pinensis</name>
    <dbReference type="NCBI Taxonomy" id="79329"/>
    <lineage>
        <taxon>Bacteria</taxon>
        <taxon>Pseudomonadati</taxon>
        <taxon>Bacteroidota</taxon>
        <taxon>Chitinophagia</taxon>
        <taxon>Chitinophagales</taxon>
        <taxon>Chitinophagaceae</taxon>
        <taxon>Chitinophaga</taxon>
    </lineage>
</organism>
<keyword evidence="2" id="KW-1185">Reference proteome</keyword>
<accession>A0A5C6LNN2</accession>
<dbReference type="AlphaFoldDB" id="A0A5C6LNN2"/>
<comment type="caution">
    <text evidence="1">The sequence shown here is derived from an EMBL/GenBank/DDBJ whole genome shotgun (WGS) entry which is preliminary data.</text>
</comment>
<reference evidence="1 2" key="1">
    <citation type="submission" date="2019-08" db="EMBL/GenBank/DDBJ databases">
        <title>Whole genome sequencing of chitin degrading bacteria Chitinophaga pinensis YS16.</title>
        <authorList>
            <person name="Singh R.P."/>
            <person name="Manchanda G."/>
            <person name="Maurya I.K."/>
            <person name="Joshi N.K."/>
            <person name="Srivastava A.K."/>
        </authorList>
    </citation>
    <scope>NUCLEOTIDE SEQUENCE [LARGE SCALE GENOMIC DNA]</scope>
    <source>
        <strain evidence="1 2">YS-16</strain>
    </source>
</reference>
<dbReference type="Proteomes" id="UP000318815">
    <property type="component" value="Unassembled WGS sequence"/>
</dbReference>
<dbReference type="RefSeq" id="WP_146307347.1">
    <property type="nucleotide sequence ID" value="NZ_VOHS01000034.1"/>
</dbReference>
<sequence>MIFTRTVARAEGSKELNQSGGYRAYLNSASAVSVNNLFPTTGTMKVYVNVGERIYVGSSAQGIGSGTINLRAPNGVTYTTGTSTTTGRINNRTQEVNGPNVGSLTTGYVPAIITVGAGQAGVWEIDFVPPNAASATNPTAIVSTGNWTQPTGTSMIAAFDVSVRNTANTAFIPAAFIQTSLRQTSALPMPLSMQS</sequence>
<dbReference type="EMBL" id="VOHS01000034">
    <property type="protein sequence ID" value="TWV96310.1"/>
    <property type="molecule type" value="Genomic_DNA"/>
</dbReference>